<dbReference type="FunFam" id="2.40.10.10:FF:000002">
    <property type="entry name" value="Transmembrane protease serine"/>
    <property type="match status" value="1"/>
</dbReference>
<dbReference type="Proteomes" id="UP000332933">
    <property type="component" value="Unassembled WGS sequence"/>
</dbReference>
<sequence>MKIFYALAASLIAFAAADDGGDNQIEIVGGKEAAVGKHRYLAGLKRSATATSSCGGSLIAPNVILTAAHCTGNGLSYAVVGSHYLSGSSDGELVKVIKEIAHPKNDANTNSNDVAILILERDITSIAPVQVSFDAVPAGVLTWVRGWGTTSSGGSQSKVLKEVGVAAWDNVKAAAALKPEVVDATMLAAGGLAGEDSCQGDSGGPLTIEDSNGNAKLVGVVSWGLGCAVEGKPGVYGRTSTARDFIEPYLKNSPTASPSVTPKPTPSSSTKKPTTGKPTPAPRTTTRRPKIEVEEGNDDDVAVQYIQGDDSN</sequence>
<evidence type="ECO:0000259" key="9">
    <source>
        <dbReference type="PROSITE" id="PS50240"/>
    </source>
</evidence>
<keyword evidence="2 8" id="KW-0732">Signal</keyword>
<evidence type="ECO:0000256" key="5">
    <source>
        <dbReference type="ARBA" id="ARBA00023180"/>
    </source>
</evidence>
<dbReference type="GO" id="GO:0006508">
    <property type="term" value="P:proteolysis"/>
    <property type="evidence" value="ECO:0007669"/>
    <property type="project" value="UniProtKB-KW"/>
</dbReference>
<feature type="signal peptide" evidence="8">
    <location>
        <begin position="1"/>
        <end position="17"/>
    </location>
</feature>
<keyword evidence="6" id="KW-0378">Hydrolase</keyword>
<evidence type="ECO:0000256" key="8">
    <source>
        <dbReference type="SAM" id="SignalP"/>
    </source>
</evidence>
<evidence type="ECO:0000256" key="2">
    <source>
        <dbReference type="ARBA" id="ARBA00022729"/>
    </source>
</evidence>
<feature type="domain" description="Peptidase S1" evidence="9">
    <location>
        <begin position="27"/>
        <end position="251"/>
    </location>
</feature>
<dbReference type="InterPro" id="IPR001314">
    <property type="entry name" value="Peptidase_S1A"/>
</dbReference>
<dbReference type="PRINTS" id="PR00722">
    <property type="entry name" value="CHYMOTRYPSIN"/>
</dbReference>
<feature type="compositionally biased region" description="Low complexity" evidence="7">
    <location>
        <begin position="253"/>
        <end position="284"/>
    </location>
</feature>
<dbReference type="InterPro" id="IPR043504">
    <property type="entry name" value="Peptidase_S1_PA_chymotrypsin"/>
</dbReference>
<dbReference type="CDD" id="cd00190">
    <property type="entry name" value="Tryp_SPc"/>
    <property type="match status" value="1"/>
</dbReference>
<dbReference type="InterPro" id="IPR001254">
    <property type="entry name" value="Trypsin_dom"/>
</dbReference>
<dbReference type="PROSITE" id="PS00135">
    <property type="entry name" value="TRYPSIN_SER"/>
    <property type="match status" value="1"/>
</dbReference>
<dbReference type="AlphaFoldDB" id="A0A485KP05"/>
<dbReference type="EMBL" id="CAADRA010005180">
    <property type="protein sequence ID" value="VFT86616.1"/>
    <property type="molecule type" value="Genomic_DNA"/>
</dbReference>
<dbReference type="GO" id="GO:0004252">
    <property type="term" value="F:serine-type endopeptidase activity"/>
    <property type="evidence" value="ECO:0007669"/>
    <property type="project" value="InterPro"/>
</dbReference>
<dbReference type="PROSITE" id="PS50240">
    <property type="entry name" value="TRYPSIN_DOM"/>
    <property type="match status" value="1"/>
</dbReference>
<dbReference type="SMART" id="SM00020">
    <property type="entry name" value="Tryp_SPc"/>
    <property type="match status" value="1"/>
</dbReference>
<dbReference type="InterPro" id="IPR050430">
    <property type="entry name" value="Peptidase_S1"/>
</dbReference>
<evidence type="ECO:0000313" key="12">
    <source>
        <dbReference type="Proteomes" id="UP000332933"/>
    </source>
</evidence>
<dbReference type="SUPFAM" id="SSF50494">
    <property type="entry name" value="Trypsin-like serine proteases"/>
    <property type="match status" value="1"/>
</dbReference>
<dbReference type="InterPro" id="IPR033116">
    <property type="entry name" value="TRYPSIN_SER"/>
</dbReference>
<gene>
    <name evidence="11" type="primary">Aste57867_9737</name>
    <name evidence="10" type="ORF">As57867_009699</name>
    <name evidence="11" type="ORF">ASTE57867_9737</name>
</gene>
<organism evidence="11 12">
    <name type="scientific">Aphanomyces stellatus</name>
    <dbReference type="NCBI Taxonomy" id="120398"/>
    <lineage>
        <taxon>Eukaryota</taxon>
        <taxon>Sar</taxon>
        <taxon>Stramenopiles</taxon>
        <taxon>Oomycota</taxon>
        <taxon>Saprolegniomycetes</taxon>
        <taxon>Saprolegniales</taxon>
        <taxon>Verrucalvaceae</taxon>
        <taxon>Aphanomyces</taxon>
    </lineage>
</organism>
<dbReference type="InterPro" id="IPR009003">
    <property type="entry name" value="Peptidase_S1_PA"/>
</dbReference>
<comment type="similarity">
    <text evidence="1">Belongs to the peptidase S1 family.</text>
</comment>
<evidence type="ECO:0000256" key="6">
    <source>
        <dbReference type="RuleBase" id="RU363034"/>
    </source>
</evidence>
<dbReference type="InterPro" id="IPR018114">
    <property type="entry name" value="TRYPSIN_HIS"/>
</dbReference>
<keyword evidence="6" id="KW-0645">Protease</keyword>
<feature type="region of interest" description="Disordered" evidence="7">
    <location>
        <begin position="249"/>
        <end position="312"/>
    </location>
</feature>
<dbReference type="Pfam" id="PF00089">
    <property type="entry name" value="Trypsin"/>
    <property type="match status" value="1"/>
</dbReference>
<dbReference type="EMBL" id="VJMH01005159">
    <property type="protein sequence ID" value="KAF0699723.1"/>
    <property type="molecule type" value="Genomic_DNA"/>
</dbReference>
<reference evidence="10" key="2">
    <citation type="submission" date="2019-06" db="EMBL/GenBank/DDBJ databases">
        <title>Genomics analysis of Aphanomyces spp. identifies a new class of oomycete effector associated with host adaptation.</title>
        <authorList>
            <person name="Gaulin E."/>
        </authorList>
    </citation>
    <scope>NUCLEOTIDE SEQUENCE</scope>
    <source>
        <strain evidence="10">CBS 578.67</strain>
    </source>
</reference>
<dbReference type="Gene3D" id="2.40.10.10">
    <property type="entry name" value="Trypsin-like serine proteases"/>
    <property type="match status" value="1"/>
</dbReference>
<reference evidence="11 12" key="1">
    <citation type="submission" date="2019-03" db="EMBL/GenBank/DDBJ databases">
        <authorList>
            <person name="Gaulin E."/>
            <person name="Dumas B."/>
        </authorList>
    </citation>
    <scope>NUCLEOTIDE SEQUENCE [LARGE SCALE GENOMIC DNA]</scope>
    <source>
        <strain evidence="11">CBS 568.67</strain>
    </source>
</reference>
<proteinExistence type="inferred from homology"/>
<keyword evidence="5" id="KW-0325">Glycoprotein</keyword>
<evidence type="ECO:0000256" key="7">
    <source>
        <dbReference type="SAM" id="MobiDB-lite"/>
    </source>
</evidence>
<evidence type="ECO:0000313" key="10">
    <source>
        <dbReference type="EMBL" id="KAF0699723.1"/>
    </source>
</evidence>
<keyword evidence="3" id="KW-0843">Virulence</keyword>
<protein>
    <submittedName>
        <fullName evidence="11">Aste57867_9737 protein</fullName>
    </submittedName>
</protein>
<dbReference type="PROSITE" id="PS00134">
    <property type="entry name" value="TRYPSIN_HIS"/>
    <property type="match status" value="1"/>
</dbReference>
<dbReference type="OrthoDB" id="74960at2759"/>
<dbReference type="PANTHER" id="PTHR24276">
    <property type="entry name" value="POLYSERASE-RELATED"/>
    <property type="match status" value="1"/>
</dbReference>
<keyword evidence="12" id="KW-1185">Reference proteome</keyword>
<keyword evidence="6" id="KW-0720">Serine protease</keyword>
<dbReference type="PANTHER" id="PTHR24276:SF98">
    <property type="entry name" value="FI18310P1-RELATED"/>
    <property type="match status" value="1"/>
</dbReference>
<name>A0A485KP05_9STRA</name>
<evidence type="ECO:0000256" key="1">
    <source>
        <dbReference type="ARBA" id="ARBA00007664"/>
    </source>
</evidence>
<accession>A0A485KP05</accession>
<evidence type="ECO:0000313" key="11">
    <source>
        <dbReference type="EMBL" id="VFT86616.1"/>
    </source>
</evidence>
<evidence type="ECO:0000256" key="4">
    <source>
        <dbReference type="ARBA" id="ARBA00023157"/>
    </source>
</evidence>
<feature type="chain" id="PRO_5033437039" evidence="8">
    <location>
        <begin position="18"/>
        <end position="312"/>
    </location>
</feature>
<evidence type="ECO:0000256" key="3">
    <source>
        <dbReference type="ARBA" id="ARBA00023026"/>
    </source>
</evidence>
<keyword evidence="4" id="KW-1015">Disulfide bond</keyword>